<evidence type="ECO:0000313" key="3">
    <source>
        <dbReference type="Proteomes" id="UP001189429"/>
    </source>
</evidence>
<dbReference type="EMBL" id="CAUYUJ010004986">
    <property type="protein sequence ID" value="CAK0811808.1"/>
    <property type="molecule type" value="Genomic_DNA"/>
</dbReference>
<dbReference type="Proteomes" id="UP001189429">
    <property type="component" value="Unassembled WGS sequence"/>
</dbReference>
<keyword evidence="3" id="KW-1185">Reference proteome</keyword>
<protein>
    <submittedName>
        <fullName evidence="2">Uncharacterized protein</fullName>
    </submittedName>
</protein>
<feature type="region of interest" description="Disordered" evidence="1">
    <location>
        <begin position="65"/>
        <end position="141"/>
    </location>
</feature>
<sequence>AMATNEGDLQAEKDYLKDIKPDCDWIIDNAPERRAKRRAELDGLNAAKAYLVGYKEDPFSPRRPAGWAAAGRHAGRAGGALRRRPAPGGGGRGVSELAQEGGVAAGHIQEGGAEVRVSPAPLQGGGGRRRGAPAERPRRGP</sequence>
<evidence type="ECO:0000313" key="2">
    <source>
        <dbReference type="EMBL" id="CAK0811808.1"/>
    </source>
</evidence>
<name>A0ABN9R2F8_9DINO</name>
<proteinExistence type="predicted"/>
<comment type="caution">
    <text evidence="2">The sequence shown here is derived from an EMBL/GenBank/DDBJ whole genome shotgun (WGS) entry which is preliminary data.</text>
</comment>
<reference evidence="2" key="1">
    <citation type="submission" date="2023-10" db="EMBL/GenBank/DDBJ databases">
        <authorList>
            <person name="Chen Y."/>
            <person name="Shah S."/>
            <person name="Dougan E. K."/>
            <person name="Thang M."/>
            <person name="Chan C."/>
        </authorList>
    </citation>
    <scope>NUCLEOTIDE SEQUENCE [LARGE SCALE GENOMIC DNA]</scope>
</reference>
<accession>A0ABN9R2F8</accession>
<feature type="compositionally biased region" description="Basic and acidic residues" evidence="1">
    <location>
        <begin position="132"/>
        <end position="141"/>
    </location>
</feature>
<feature type="non-terminal residue" evidence="2">
    <location>
        <position position="141"/>
    </location>
</feature>
<organism evidence="2 3">
    <name type="scientific">Prorocentrum cordatum</name>
    <dbReference type="NCBI Taxonomy" id="2364126"/>
    <lineage>
        <taxon>Eukaryota</taxon>
        <taxon>Sar</taxon>
        <taxon>Alveolata</taxon>
        <taxon>Dinophyceae</taxon>
        <taxon>Prorocentrales</taxon>
        <taxon>Prorocentraceae</taxon>
        <taxon>Prorocentrum</taxon>
    </lineage>
</organism>
<gene>
    <name evidence="2" type="ORF">PCOR1329_LOCUS16291</name>
</gene>
<evidence type="ECO:0000256" key="1">
    <source>
        <dbReference type="SAM" id="MobiDB-lite"/>
    </source>
</evidence>
<feature type="non-terminal residue" evidence="2">
    <location>
        <position position="1"/>
    </location>
</feature>